<evidence type="ECO:0000256" key="2">
    <source>
        <dbReference type="ARBA" id="ARBA00008445"/>
    </source>
</evidence>
<evidence type="ECO:0000256" key="12">
    <source>
        <dbReference type="RuleBase" id="RU365087"/>
    </source>
</evidence>
<gene>
    <name evidence="14" type="primary">secG</name>
    <name evidence="14" type="ORF">RUA8715_01052</name>
</gene>
<evidence type="ECO:0000256" key="11">
    <source>
        <dbReference type="ARBA" id="ARBA00025182"/>
    </source>
</evidence>
<dbReference type="GO" id="GO:0015450">
    <property type="term" value="F:protein-transporting ATPase activity"/>
    <property type="evidence" value="ECO:0007669"/>
    <property type="project" value="UniProtKB-UniRule"/>
</dbReference>
<feature type="transmembrane region" description="Helical" evidence="12">
    <location>
        <begin position="51"/>
        <end position="72"/>
    </location>
</feature>
<evidence type="ECO:0000256" key="9">
    <source>
        <dbReference type="ARBA" id="ARBA00023010"/>
    </source>
</evidence>
<reference evidence="15" key="1">
    <citation type="submission" date="2017-05" db="EMBL/GenBank/DDBJ databases">
        <authorList>
            <person name="Rodrigo-Torres L."/>
            <person name="Arahal R. D."/>
            <person name="Lucena T."/>
        </authorList>
    </citation>
    <scope>NUCLEOTIDE SEQUENCE [LARGE SCALE GENOMIC DNA]</scope>
    <source>
        <strain evidence="15">CECT 8715</strain>
    </source>
</reference>
<keyword evidence="9 12" id="KW-0811">Translocation</keyword>
<keyword evidence="6 12" id="KW-0812">Transmembrane</keyword>
<dbReference type="PRINTS" id="PR01651">
    <property type="entry name" value="SECGEXPORT"/>
</dbReference>
<evidence type="ECO:0000256" key="13">
    <source>
        <dbReference type="SAM" id="MobiDB-lite"/>
    </source>
</evidence>
<comment type="caution">
    <text evidence="12">Lacks conserved residue(s) required for the propagation of feature annotation.</text>
</comment>
<evidence type="ECO:0000256" key="1">
    <source>
        <dbReference type="ARBA" id="ARBA00004651"/>
    </source>
</evidence>
<dbReference type="OrthoDB" id="7691811at2"/>
<dbReference type="EMBL" id="FXYG01000001">
    <property type="protein sequence ID" value="SMX35462.1"/>
    <property type="molecule type" value="Genomic_DNA"/>
</dbReference>
<name>A0A238K020_9RHOB</name>
<feature type="region of interest" description="Disordered" evidence="13">
    <location>
        <begin position="87"/>
        <end position="121"/>
    </location>
</feature>
<comment type="subcellular location">
    <subcellularLocation>
        <location evidence="1 12">Cell membrane</location>
        <topology evidence="1 12">Multi-pass membrane protein</topology>
    </subcellularLocation>
</comment>
<comment type="similarity">
    <text evidence="2 12">Belongs to the SecG family.</text>
</comment>
<dbReference type="Proteomes" id="UP000202485">
    <property type="component" value="Unassembled WGS sequence"/>
</dbReference>
<evidence type="ECO:0000313" key="14">
    <source>
        <dbReference type="EMBL" id="SMX35462.1"/>
    </source>
</evidence>
<evidence type="ECO:0000256" key="5">
    <source>
        <dbReference type="ARBA" id="ARBA00022475"/>
    </source>
</evidence>
<dbReference type="InterPro" id="IPR004692">
    <property type="entry name" value="SecG"/>
</dbReference>
<dbReference type="PANTHER" id="PTHR34182">
    <property type="entry name" value="PROTEIN-EXPORT MEMBRANE PROTEIN SECG"/>
    <property type="match status" value="1"/>
</dbReference>
<keyword evidence="15" id="KW-1185">Reference proteome</keyword>
<dbReference type="GeneID" id="57466528"/>
<keyword evidence="10 12" id="KW-0472">Membrane</keyword>
<dbReference type="RefSeq" id="WP_093962537.1">
    <property type="nucleotide sequence ID" value="NZ_FXYG01000001.1"/>
</dbReference>
<dbReference type="Pfam" id="PF03840">
    <property type="entry name" value="SecG"/>
    <property type="match status" value="1"/>
</dbReference>
<organism evidence="14 15">
    <name type="scientific">Ruegeria arenilitoris</name>
    <dbReference type="NCBI Taxonomy" id="1173585"/>
    <lineage>
        <taxon>Bacteria</taxon>
        <taxon>Pseudomonadati</taxon>
        <taxon>Pseudomonadota</taxon>
        <taxon>Alphaproteobacteria</taxon>
        <taxon>Rhodobacterales</taxon>
        <taxon>Roseobacteraceae</taxon>
        <taxon>Ruegeria</taxon>
    </lineage>
</organism>
<dbReference type="GO" id="GO:0043952">
    <property type="term" value="P:protein transport by the Sec complex"/>
    <property type="evidence" value="ECO:0007669"/>
    <property type="project" value="TreeGrafter"/>
</dbReference>
<evidence type="ECO:0000256" key="4">
    <source>
        <dbReference type="ARBA" id="ARBA00022448"/>
    </source>
</evidence>
<keyword evidence="5 12" id="KW-1003">Cell membrane</keyword>
<keyword evidence="8 12" id="KW-1133">Transmembrane helix</keyword>
<dbReference type="GO" id="GO:0009306">
    <property type="term" value="P:protein secretion"/>
    <property type="evidence" value="ECO:0007669"/>
    <property type="project" value="UniProtKB-UniRule"/>
</dbReference>
<dbReference type="AlphaFoldDB" id="A0A238K020"/>
<evidence type="ECO:0000256" key="10">
    <source>
        <dbReference type="ARBA" id="ARBA00023136"/>
    </source>
</evidence>
<evidence type="ECO:0000256" key="8">
    <source>
        <dbReference type="ARBA" id="ARBA00022989"/>
    </source>
</evidence>
<proteinExistence type="inferred from homology"/>
<sequence>MENVVLIIHLLLALGLIAVVLLQRSEGGGLGMGGGGGGAIAGRSATTALAKVTWILAACFIVTSITLTILAAEKSAGSSVIDRLGVPAQDATEESTPAVPSAEDLLPPAQGDNAPLIPQAD</sequence>
<evidence type="ECO:0000256" key="7">
    <source>
        <dbReference type="ARBA" id="ARBA00022927"/>
    </source>
</evidence>
<comment type="function">
    <text evidence="11 12">Involved in protein export. Participates in an early event of protein translocation.</text>
</comment>
<dbReference type="NCBIfam" id="TIGR00810">
    <property type="entry name" value="secG"/>
    <property type="match status" value="1"/>
</dbReference>
<evidence type="ECO:0000313" key="15">
    <source>
        <dbReference type="Proteomes" id="UP000202485"/>
    </source>
</evidence>
<keyword evidence="4 12" id="KW-0813">Transport</keyword>
<accession>A0A238K020</accession>
<dbReference type="PANTHER" id="PTHR34182:SF1">
    <property type="entry name" value="PROTEIN-EXPORT MEMBRANE PROTEIN SECG"/>
    <property type="match status" value="1"/>
</dbReference>
<evidence type="ECO:0000256" key="3">
    <source>
        <dbReference type="ARBA" id="ARBA00017876"/>
    </source>
</evidence>
<protein>
    <recommendedName>
        <fullName evidence="3 12">Protein-export membrane protein SecG</fullName>
    </recommendedName>
</protein>
<dbReference type="GO" id="GO:0065002">
    <property type="term" value="P:intracellular protein transmembrane transport"/>
    <property type="evidence" value="ECO:0007669"/>
    <property type="project" value="TreeGrafter"/>
</dbReference>
<dbReference type="GO" id="GO:0005886">
    <property type="term" value="C:plasma membrane"/>
    <property type="evidence" value="ECO:0007669"/>
    <property type="project" value="UniProtKB-SubCell"/>
</dbReference>
<keyword evidence="7 12" id="KW-0653">Protein transport</keyword>
<evidence type="ECO:0000256" key="6">
    <source>
        <dbReference type="ARBA" id="ARBA00022692"/>
    </source>
</evidence>